<dbReference type="CDD" id="cd01335">
    <property type="entry name" value="Radical_SAM"/>
    <property type="match status" value="1"/>
</dbReference>
<dbReference type="EMBL" id="LNQR01000033">
    <property type="protein sequence ID" value="KWT91037.1"/>
    <property type="molecule type" value="Genomic_DNA"/>
</dbReference>
<dbReference type="Proteomes" id="UP000060487">
    <property type="component" value="Unassembled WGS sequence"/>
</dbReference>
<dbReference type="SFLD" id="SFLDG01082">
    <property type="entry name" value="B12-binding_domain_containing"/>
    <property type="match status" value="1"/>
</dbReference>
<protein>
    <submittedName>
        <fullName evidence="2">Radical SAM-linked protein</fullName>
    </submittedName>
</protein>
<dbReference type="NCBIfam" id="TIGR03960">
    <property type="entry name" value="rSAM_fuse_unch"/>
    <property type="match status" value="1"/>
</dbReference>
<dbReference type="InterPro" id="IPR006638">
    <property type="entry name" value="Elp3/MiaA/NifB-like_rSAM"/>
</dbReference>
<evidence type="ECO:0000259" key="1">
    <source>
        <dbReference type="PROSITE" id="PS51918"/>
    </source>
</evidence>
<dbReference type="SMART" id="SM00729">
    <property type="entry name" value="Elp3"/>
    <property type="match status" value="1"/>
</dbReference>
<name>A0ABR5SIJ9_9BACT</name>
<dbReference type="InterPro" id="IPR007197">
    <property type="entry name" value="rSAM"/>
</dbReference>
<dbReference type="PANTHER" id="PTHR42731:SF1">
    <property type="entry name" value="RADICAL SAM DOMAIN PROTEIN"/>
    <property type="match status" value="1"/>
</dbReference>
<dbReference type="Gene3D" id="3.80.30.20">
    <property type="entry name" value="tm_1862 like domain"/>
    <property type="match status" value="1"/>
</dbReference>
<dbReference type="PROSITE" id="PS51918">
    <property type="entry name" value="RADICAL_SAM"/>
    <property type="match status" value="1"/>
</dbReference>
<dbReference type="InterPro" id="IPR045784">
    <property type="entry name" value="Radical_SAM_N2"/>
</dbReference>
<comment type="caution">
    <text evidence="2">The sequence shown here is derived from an EMBL/GenBank/DDBJ whole genome shotgun (WGS) entry which is preliminary data.</text>
</comment>
<dbReference type="PANTHER" id="PTHR42731">
    <property type="entry name" value="SLL1084 PROTEIN"/>
    <property type="match status" value="1"/>
</dbReference>
<dbReference type="SUPFAM" id="SSF102114">
    <property type="entry name" value="Radical SAM enzymes"/>
    <property type="match status" value="1"/>
</dbReference>
<reference evidence="2 3" key="1">
    <citation type="submission" date="2015-11" db="EMBL/GenBank/DDBJ databases">
        <authorList>
            <person name="Lin W."/>
        </authorList>
    </citation>
    <scope>NUCLEOTIDE SEQUENCE [LARGE SCALE GENOMIC DNA]</scope>
    <source>
        <strain evidence="2 3">HCH-1</strain>
    </source>
</reference>
<dbReference type="InterPro" id="IPR058240">
    <property type="entry name" value="rSAM_sf"/>
</dbReference>
<dbReference type="Pfam" id="PF10105">
    <property type="entry name" value="DUF2344"/>
    <property type="match status" value="1"/>
</dbReference>
<dbReference type="Pfam" id="PF19864">
    <property type="entry name" value="Radical_SAM_N2"/>
    <property type="match status" value="1"/>
</dbReference>
<keyword evidence="3" id="KW-1185">Reference proteome</keyword>
<evidence type="ECO:0000313" key="2">
    <source>
        <dbReference type="EMBL" id="KWT91037.1"/>
    </source>
</evidence>
<dbReference type="InterPro" id="IPR023404">
    <property type="entry name" value="rSAM_horseshoe"/>
</dbReference>
<gene>
    <name evidence="2" type="ORF">ASN18_0984</name>
</gene>
<evidence type="ECO:0000313" key="3">
    <source>
        <dbReference type="Proteomes" id="UP000060487"/>
    </source>
</evidence>
<proteinExistence type="predicted"/>
<dbReference type="Pfam" id="PF04055">
    <property type="entry name" value="Radical_SAM"/>
    <property type="match status" value="1"/>
</dbReference>
<dbReference type="SFLD" id="SFLDS00029">
    <property type="entry name" value="Radical_SAM"/>
    <property type="match status" value="1"/>
</dbReference>
<organism evidence="2 3">
    <name type="scientific">Candidatus Magnetominusculus xianensis</name>
    <dbReference type="NCBI Taxonomy" id="1748249"/>
    <lineage>
        <taxon>Bacteria</taxon>
        <taxon>Pseudomonadati</taxon>
        <taxon>Nitrospirota</taxon>
        <taxon>Nitrospiria</taxon>
        <taxon>Nitrospirales</taxon>
        <taxon>Nitrospiraceae</taxon>
        <taxon>Candidatus Magnetominusculus</taxon>
    </lineage>
</organism>
<dbReference type="NCBIfam" id="TIGR03936">
    <property type="entry name" value="sam_1_link_chp"/>
    <property type="match status" value="1"/>
</dbReference>
<feature type="domain" description="Radical SAM core" evidence="1">
    <location>
        <begin position="208"/>
        <end position="441"/>
    </location>
</feature>
<accession>A0ABR5SIJ9</accession>
<dbReference type="InterPro" id="IPR018768">
    <property type="entry name" value="DUF2344"/>
</dbReference>
<dbReference type="InterPro" id="IPR023862">
    <property type="entry name" value="CHP03960_rSAM"/>
</dbReference>
<sequence length="795" mass="88303">MVWKSGSLVKAVLCFPDVYDIGMSHLGLKILYKIINDMPGCAAERAFSPWIDMEEYLKREGLPLCSVESSTPLHKFDVVGFSLQYELSYPTVLNMLHLGGIPIRAEERANNDAIVIAGGPCTLNPFPVLPFFDAFVIGDAEDVIKEIMTTLQSHKREGDARRETILMALAAIDGVFVPAYSAGIVRRRYLADLNTAPYPCAPVVPYMEVVHDRINIEISRGCSCGCRFCQAGIIYRPTREREPSTIMGIAEAAVKGTGYSEISFTSLNAGDYTRLPELLRQCNKKFDGKNVSFSLPSMRINSITEAVLKEIKTVKKSGFTIAPEAASARLRSVINKDFNEDDYERTLHTIFSQGWLNLKLYFMIGLPSESQEDIEAIPAMTLKSLKMAKRFTTRHVNINIGVSTFVPKAHTPFQWCGQIPLSEIIEKKRFLIKAISKKGLNFKGHNEQMSVLEGFIARAGSPAASIIEAAWRAGARLDAWGDVFKYEHWQEAMEKTGIDIASEAAASYDLTHEFEWNRIDTGVTVDYLKKEYKRALEPEMTHDCRISCTACGLKCKSAEFLCKTEGVSSAGKVAQYAQTVFNPVKVRVVFSKAGHLRYLSHLEMMSAVLKGLRRAQVPLVYSKGFHPMPSVSFSPALGVGIEGLRECFDMEVTPPFDIMKFKEVIAREIPFDVTDMFFIAKDTPALGRFVTAYEYEFGLPESETISGLKDKLNSTELQWLTPLLGKFDIINGRLVIFVKDTNEKKVKISEIAEALSGLNAVDADIKRLALYGWVSGANGGGSWQMPCEAKAVGIG</sequence>